<reference evidence="7 8" key="1">
    <citation type="journal article" date="2007" name="PLoS Genet.">
        <title>Patterns and implications of gene gain and loss in the evolution of Prochlorococcus.</title>
        <authorList>
            <person name="Kettler G.C."/>
            <person name="Martiny A.C."/>
            <person name="Huang K."/>
            <person name="Zucker J."/>
            <person name="Coleman M.L."/>
            <person name="Rodrigue S."/>
            <person name="Chen F."/>
            <person name="Lapidus A."/>
            <person name="Ferriera S."/>
            <person name="Johnson J."/>
            <person name="Steglich C."/>
            <person name="Church G.M."/>
            <person name="Richardson P."/>
            <person name="Chisholm S.W."/>
        </authorList>
    </citation>
    <scope>NUCLEOTIDE SEQUENCE [LARGE SCALE GENOMIC DNA]</scope>
    <source>
        <strain evidence="7 8">MIT 9303</strain>
    </source>
</reference>
<protein>
    <recommendedName>
        <fullName evidence="6">Protein kinase domain-containing protein</fullName>
    </recommendedName>
</protein>
<dbReference type="RefSeq" id="WP_011827439.1">
    <property type="nucleotide sequence ID" value="NC_008820.1"/>
</dbReference>
<dbReference type="PANTHER" id="PTHR24345:SF0">
    <property type="entry name" value="CELL CYCLE SERINE_THREONINE-PROTEIN KINASE CDC5_MSD2"/>
    <property type="match status" value="1"/>
</dbReference>
<keyword evidence="3" id="KW-0547">Nucleotide-binding</keyword>
<evidence type="ECO:0000256" key="2">
    <source>
        <dbReference type="ARBA" id="ARBA00022679"/>
    </source>
</evidence>
<evidence type="ECO:0000256" key="1">
    <source>
        <dbReference type="ARBA" id="ARBA00022527"/>
    </source>
</evidence>
<dbReference type="SMART" id="SM00220">
    <property type="entry name" value="S_TKc"/>
    <property type="match status" value="1"/>
</dbReference>
<dbReference type="AlphaFoldDB" id="A2CDN7"/>
<evidence type="ECO:0000313" key="7">
    <source>
        <dbReference type="EMBL" id="ABM79597.1"/>
    </source>
</evidence>
<name>A2CDN7_PROM3</name>
<dbReference type="HOGENOM" id="CLU_586510_0_0_3"/>
<evidence type="ECO:0000256" key="5">
    <source>
        <dbReference type="ARBA" id="ARBA00022840"/>
    </source>
</evidence>
<keyword evidence="5" id="KW-0067">ATP-binding</keyword>
<dbReference type="InterPro" id="IPR000719">
    <property type="entry name" value="Prot_kinase_dom"/>
</dbReference>
<accession>A2CDN7</accession>
<dbReference type="Pfam" id="PF00069">
    <property type="entry name" value="Pkinase"/>
    <property type="match status" value="1"/>
</dbReference>
<dbReference type="KEGG" id="pmf:P9303_28671"/>
<dbReference type="Proteomes" id="UP000002274">
    <property type="component" value="Chromosome"/>
</dbReference>
<evidence type="ECO:0000256" key="4">
    <source>
        <dbReference type="ARBA" id="ARBA00022777"/>
    </source>
</evidence>
<keyword evidence="4" id="KW-0418">Kinase</keyword>
<keyword evidence="1" id="KW-0723">Serine/threonine-protein kinase</keyword>
<dbReference type="PANTHER" id="PTHR24345">
    <property type="entry name" value="SERINE/THREONINE-PROTEIN KINASE PLK"/>
    <property type="match status" value="1"/>
</dbReference>
<dbReference type="EMBL" id="CP000554">
    <property type="protein sequence ID" value="ABM79597.1"/>
    <property type="molecule type" value="Genomic_DNA"/>
</dbReference>
<keyword evidence="2" id="KW-0808">Transferase</keyword>
<dbReference type="Gene3D" id="1.10.510.10">
    <property type="entry name" value="Transferase(Phosphotransferase) domain 1"/>
    <property type="match status" value="1"/>
</dbReference>
<evidence type="ECO:0000313" key="8">
    <source>
        <dbReference type="Proteomes" id="UP000002274"/>
    </source>
</evidence>
<dbReference type="GO" id="GO:0004674">
    <property type="term" value="F:protein serine/threonine kinase activity"/>
    <property type="evidence" value="ECO:0007669"/>
    <property type="project" value="UniProtKB-KW"/>
</dbReference>
<dbReference type="STRING" id="59922.P9303_28671"/>
<dbReference type="GO" id="GO:0005524">
    <property type="term" value="F:ATP binding"/>
    <property type="evidence" value="ECO:0007669"/>
    <property type="project" value="UniProtKB-KW"/>
</dbReference>
<gene>
    <name evidence="7" type="ordered locus">P9303_28671</name>
</gene>
<evidence type="ECO:0000256" key="3">
    <source>
        <dbReference type="ARBA" id="ARBA00022741"/>
    </source>
</evidence>
<dbReference type="PROSITE" id="PS50011">
    <property type="entry name" value="PROTEIN_KINASE_DOM"/>
    <property type="match status" value="1"/>
</dbReference>
<proteinExistence type="predicted"/>
<organism evidence="7 8">
    <name type="scientific">Prochlorococcus marinus (strain MIT 9303)</name>
    <dbReference type="NCBI Taxonomy" id="59922"/>
    <lineage>
        <taxon>Bacteria</taxon>
        <taxon>Bacillati</taxon>
        <taxon>Cyanobacteriota</taxon>
        <taxon>Cyanophyceae</taxon>
        <taxon>Synechococcales</taxon>
        <taxon>Prochlorococcaceae</taxon>
        <taxon>Prochlorococcus</taxon>
    </lineage>
</organism>
<evidence type="ECO:0000259" key="6">
    <source>
        <dbReference type="PROSITE" id="PS50011"/>
    </source>
</evidence>
<sequence length="444" mass="48808">MNWILPEGSLLEFYGLSKPLKVLRGLGGGGQGQVFEVNVAGEHLALKWYFPSSLARDPNLPQRLGESIRATAPNSDFLWPIALLRPTPATAEAIKLSDLSCGYLMGLRPPDFVGAIEHYAGRIEISLQNVLRAGFFLGDAFHALHSKGLCYKDISLGNIFLQSQTGSILICDNDNVDVDGRKLSSVLGTPGFIAPEVLMSQARPGTNSDLFSLAVLLFRLFTRHDPLRGQMDLGIKCLDEPARRKLYGEDPLFIFDPNNKRNCPNPEEHAAALITWPIYPQTLQNLFLQTFCDGMKAPKRRVLTGQWKEVLAKTIDHRVLCDQCGQENFPDDLATPATCWNCNSALTQPQTLRLANGVVAASADKEIYPHHFDKFKPPDLKHPVGQVVQHPSDPSMLGLKNLTTEPWTAILSNGSKTTVEAGKTCNLAAVIQLFTPMGDVITTI</sequence>
<dbReference type="BioCyc" id="PMAR59922:G1G80-2518-MONOMER"/>
<feature type="domain" description="Protein kinase" evidence="6">
    <location>
        <begin position="20"/>
        <end position="320"/>
    </location>
</feature>
<dbReference type="InterPro" id="IPR011009">
    <property type="entry name" value="Kinase-like_dom_sf"/>
</dbReference>
<dbReference type="SUPFAM" id="SSF56112">
    <property type="entry name" value="Protein kinase-like (PK-like)"/>
    <property type="match status" value="1"/>
</dbReference>